<sequence length="83" mass="8944">MAAGWVGLITTALTLLASVLGWAVKNKETRDARTYDNDTAHFDEALATRDTDDLSRMFDELRVPGTEGSDDPGRSEADASAGR</sequence>
<gene>
    <name evidence="2" type="ORF">GURASL_13470</name>
</gene>
<evidence type="ECO:0000313" key="2">
    <source>
        <dbReference type="EMBL" id="BDV42424.1"/>
    </source>
</evidence>
<feature type="region of interest" description="Disordered" evidence="1">
    <location>
        <begin position="61"/>
        <end position="83"/>
    </location>
</feature>
<proteinExistence type="predicted"/>
<dbReference type="EMBL" id="AP027151">
    <property type="protein sequence ID" value="BDV42424.1"/>
    <property type="molecule type" value="Genomic_DNA"/>
</dbReference>
<name>A0ABM8EKA0_9BACT</name>
<reference evidence="2 3" key="1">
    <citation type="submission" date="2022-12" db="EMBL/GenBank/DDBJ databases">
        <title>Polyphasic characterization of Geotalea uranireducens NIT-SL11 newly isolated from a complex of sewage sludge and microbially reduced graphene oxide.</title>
        <authorList>
            <person name="Xie L."/>
            <person name="Yoshida N."/>
            <person name="Meng L."/>
        </authorList>
    </citation>
    <scope>NUCLEOTIDE SEQUENCE [LARGE SCALE GENOMIC DNA]</scope>
    <source>
        <strain evidence="2 3">NIT-SL11</strain>
    </source>
</reference>
<evidence type="ECO:0000256" key="1">
    <source>
        <dbReference type="SAM" id="MobiDB-lite"/>
    </source>
</evidence>
<evidence type="ECO:0000313" key="3">
    <source>
        <dbReference type="Proteomes" id="UP001317705"/>
    </source>
</evidence>
<protein>
    <submittedName>
        <fullName evidence="2">Uncharacterized protein</fullName>
    </submittedName>
</protein>
<organism evidence="2 3">
    <name type="scientific">Geotalea uraniireducens</name>
    <dbReference type="NCBI Taxonomy" id="351604"/>
    <lineage>
        <taxon>Bacteria</taxon>
        <taxon>Pseudomonadati</taxon>
        <taxon>Thermodesulfobacteriota</taxon>
        <taxon>Desulfuromonadia</taxon>
        <taxon>Geobacterales</taxon>
        <taxon>Geobacteraceae</taxon>
        <taxon>Geotalea</taxon>
    </lineage>
</organism>
<dbReference type="RefSeq" id="WP_282002871.1">
    <property type="nucleotide sequence ID" value="NZ_AP027151.1"/>
</dbReference>
<accession>A0ABM8EKA0</accession>
<keyword evidence="3" id="KW-1185">Reference proteome</keyword>
<dbReference type="Proteomes" id="UP001317705">
    <property type="component" value="Chromosome"/>
</dbReference>